<evidence type="ECO:0000256" key="1">
    <source>
        <dbReference type="SAM" id="Phobius"/>
    </source>
</evidence>
<evidence type="ECO:0000313" key="2">
    <source>
        <dbReference type="EMBL" id="SUZ77324.1"/>
    </source>
</evidence>
<gene>
    <name evidence="2" type="ORF">METZ01_LOCUS30178</name>
</gene>
<organism evidence="2">
    <name type="scientific">marine metagenome</name>
    <dbReference type="NCBI Taxonomy" id="408172"/>
    <lineage>
        <taxon>unclassified sequences</taxon>
        <taxon>metagenomes</taxon>
        <taxon>ecological metagenomes</taxon>
    </lineage>
</organism>
<sequence length="146" mass="17164">MEGIPKVPKIAVGFLNRTKILPLQFFRKRCGVTMSLAWFFQAESCLDQLPESFFLECSHAHLRFVICGHKKDGMDTADSEHAYKLLFCFSIYFIYIKVTVVFFREFFKNRHHHFTETAPVCVKNNDTGFLLLYSILWMLQSHILFL</sequence>
<feature type="transmembrane region" description="Helical" evidence="1">
    <location>
        <begin position="128"/>
        <end position="145"/>
    </location>
</feature>
<protein>
    <submittedName>
        <fullName evidence="2">Uncharacterized protein</fullName>
    </submittedName>
</protein>
<reference evidence="2" key="1">
    <citation type="submission" date="2018-05" db="EMBL/GenBank/DDBJ databases">
        <authorList>
            <person name="Lanie J.A."/>
            <person name="Ng W.-L."/>
            <person name="Kazmierczak K.M."/>
            <person name="Andrzejewski T.M."/>
            <person name="Davidsen T.M."/>
            <person name="Wayne K.J."/>
            <person name="Tettelin H."/>
            <person name="Glass J.I."/>
            <person name="Rusch D."/>
            <person name="Podicherti R."/>
            <person name="Tsui H.-C.T."/>
            <person name="Winkler M.E."/>
        </authorList>
    </citation>
    <scope>NUCLEOTIDE SEQUENCE</scope>
</reference>
<dbReference type="EMBL" id="UINC01001312">
    <property type="protein sequence ID" value="SUZ77324.1"/>
    <property type="molecule type" value="Genomic_DNA"/>
</dbReference>
<keyword evidence="1" id="KW-0812">Transmembrane</keyword>
<keyword evidence="1" id="KW-1133">Transmembrane helix</keyword>
<feature type="transmembrane region" description="Helical" evidence="1">
    <location>
        <begin position="82"/>
        <end position="107"/>
    </location>
</feature>
<accession>A0A381QEM0</accession>
<keyword evidence="1" id="KW-0472">Membrane</keyword>
<proteinExistence type="predicted"/>
<dbReference type="AlphaFoldDB" id="A0A381QEM0"/>
<name>A0A381QEM0_9ZZZZ</name>